<name>A0A0P9H2J1_9CHLR</name>
<keyword evidence="3" id="KW-1185">Reference proteome</keyword>
<proteinExistence type="predicted"/>
<comment type="caution">
    <text evidence="2">The sequence shown here is derived from an EMBL/GenBank/DDBJ whole genome shotgun (WGS) entry which is preliminary data.</text>
</comment>
<organism evidence="2 3">
    <name type="scientific">Kouleothrix aurantiaca</name>
    <dbReference type="NCBI Taxonomy" id="186479"/>
    <lineage>
        <taxon>Bacteria</taxon>
        <taxon>Bacillati</taxon>
        <taxon>Chloroflexota</taxon>
        <taxon>Chloroflexia</taxon>
        <taxon>Chloroflexales</taxon>
        <taxon>Roseiflexineae</taxon>
        <taxon>Roseiflexaceae</taxon>
        <taxon>Kouleothrix</taxon>
    </lineage>
</organism>
<dbReference type="EMBL" id="LJCR01002792">
    <property type="protein sequence ID" value="KPV48268.1"/>
    <property type="molecule type" value="Genomic_DNA"/>
</dbReference>
<evidence type="ECO:0000256" key="1">
    <source>
        <dbReference type="SAM" id="MobiDB-lite"/>
    </source>
</evidence>
<dbReference type="PATRIC" id="fig|186479.3.peg.5747"/>
<reference evidence="2 3" key="1">
    <citation type="submission" date="2015-09" db="EMBL/GenBank/DDBJ databases">
        <title>Draft genome sequence of Kouleothrix aurantiaca JCM 19913.</title>
        <authorList>
            <person name="Hemp J."/>
        </authorList>
    </citation>
    <scope>NUCLEOTIDE SEQUENCE [LARGE SCALE GENOMIC DNA]</scope>
    <source>
        <strain evidence="2 3">COM-B</strain>
    </source>
</reference>
<evidence type="ECO:0000313" key="3">
    <source>
        <dbReference type="Proteomes" id="UP000050509"/>
    </source>
</evidence>
<feature type="non-terminal residue" evidence="2">
    <location>
        <position position="250"/>
    </location>
</feature>
<feature type="region of interest" description="Disordered" evidence="1">
    <location>
        <begin position="225"/>
        <end position="250"/>
    </location>
</feature>
<sequence>MASSAMLVHTQAQPQRVFAPANVARTRPAGKPRTTVSAQSGALAANVAANMSETFEGAWPSAGWTLQDYGTSGGEYLFGKRDCNPQSGSFAGWGGGGGANGSGLACDAKYADNVYTLATYGPFDLTNAASSVLTFSFTGASEKDYDTLFVATSIDDYYYCGGSYSGDYSAGYVRGTLDLSDLSCPGQPSTMLGRTNVTVAFFFISDDSFNDIGFTVDNIALASRQNAPTPTNTRTSTPTSQPTDTPTDTP</sequence>
<gene>
    <name evidence="2" type="ORF">SE17_38985</name>
</gene>
<dbReference type="Proteomes" id="UP000050509">
    <property type="component" value="Unassembled WGS sequence"/>
</dbReference>
<feature type="compositionally biased region" description="Low complexity" evidence="1">
    <location>
        <begin position="228"/>
        <end position="250"/>
    </location>
</feature>
<dbReference type="AlphaFoldDB" id="A0A0P9H2J1"/>
<accession>A0A0P9H2J1</accession>
<protein>
    <submittedName>
        <fullName evidence="2">Uncharacterized protein</fullName>
    </submittedName>
</protein>
<evidence type="ECO:0000313" key="2">
    <source>
        <dbReference type="EMBL" id="KPV48268.1"/>
    </source>
</evidence>